<reference evidence="2" key="1">
    <citation type="journal article" date="2020" name="Stud. Mycol.">
        <title>101 Dothideomycetes genomes: a test case for predicting lifestyles and emergence of pathogens.</title>
        <authorList>
            <person name="Haridas S."/>
            <person name="Albert R."/>
            <person name="Binder M."/>
            <person name="Bloem J."/>
            <person name="Labutti K."/>
            <person name="Salamov A."/>
            <person name="Andreopoulos B."/>
            <person name="Baker S."/>
            <person name="Barry K."/>
            <person name="Bills G."/>
            <person name="Bluhm B."/>
            <person name="Cannon C."/>
            <person name="Castanera R."/>
            <person name="Culley D."/>
            <person name="Daum C."/>
            <person name="Ezra D."/>
            <person name="Gonzalez J."/>
            <person name="Henrissat B."/>
            <person name="Kuo A."/>
            <person name="Liang C."/>
            <person name="Lipzen A."/>
            <person name="Lutzoni F."/>
            <person name="Magnuson J."/>
            <person name="Mondo S."/>
            <person name="Nolan M."/>
            <person name="Ohm R."/>
            <person name="Pangilinan J."/>
            <person name="Park H.-J."/>
            <person name="Ramirez L."/>
            <person name="Alfaro M."/>
            <person name="Sun H."/>
            <person name="Tritt A."/>
            <person name="Yoshinaga Y."/>
            <person name="Zwiers L.-H."/>
            <person name="Turgeon B."/>
            <person name="Goodwin S."/>
            <person name="Spatafora J."/>
            <person name="Crous P."/>
            <person name="Grigoriev I."/>
        </authorList>
    </citation>
    <scope>NUCLEOTIDE SEQUENCE</scope>
    <source>
        <strain evidence="2">CBS 207.26</strain>
    </source>
</reference>
<evidence type="ECO:0000313" key="2">
    <source>
        <dbReference type="EMBL" id="KAF2188713.1"/>
    </source>
</evidence>
<sequence length="96" mass="11892">IFFTFKVNSIIKLYINYYSLNYIIVKNYYLLLLTGFVLKRKINKRLYLKLAINILNTLLYFLLLKKLLNYTYIIYFNNILIYSKDKNNYKRYIYKV</sequence>
<evidence type="ECO:0000313" key="3">
    <source>
        <dbReference type="Proteomes" id="UP000800200"/>
    </source>
</evidence>
<keyword evidence="3" id="KW-1185">Reference proteome</keyword>
<feature type="transmembrane region" description="Helical" evidence="1">
    <location>
        <begin position="20"/>
        <end position="38"/>
    </location>
</feature>
<keyword evidence="1" id="KW-1133">Transmembrane helix</keyword>
<organism evidence="2 3">
    <name type="scientific">Zopfia rhizophila CBS 207.26</name>
    <dbReference type="NCBI Taxonomy" id="1314779"/>
    <lineage>
        <taxon>Eukaryota</taxon>
        <taxon>Fungi</taxon>
        <taxon>Dikarya</taxon>
        <taxon>Ascomycota</taxon>
        <taxon>Pezizomycotina</taxon>
        <taxon>Dothideomycetes</taxon>
        <taxon>Dothideomycetes incertae sedis</taxon>
        <taxon>Zopfiaceae</taxon>
        <taxon>Zopfia</taxon>
    </lineage>
</organism>
<accession>A0A6A6EC01</accession>
<dbReference type="EMBL" id="ML994623">
    <property type="protein sequence ID" value="KAF2188713.1"/>
    <property type="molecule type" value="Genomic_DNA"/>
</dbReference>
<name>A0A6A6EC01_9PEZI</name>
<dbReference type="AlphaFoldDB" id="A0A6A6EC01"/>
<protein>
    <submittedName>
        <fullName evidence="2">Uncharacterized protein</fullName>
    </submittedName>
</protein>
<keyword evidence="1" id="KW-0472">Membrane</keyword>
<gene>
    <name evidence="2" type="ORF">K469DRAFT_565605</name>
</gene>
<dbReference type="Proteomes" id="UP000800200">
    <property type="component" value="Unassembled WGS sequence"/>
</dbReference>
<keyword evidence="1" id="KW-0812">Transmembrane</keyword>
<evidence type="ECO:0000256" key="1">
    <source>
        <dbReference type="SAM" id="Phobius"/>
    </source>
</evidence>
<proteinExistence type="predicted"/>
<feature type="non-terminal residue" evidence="2">
    <location>
        <position position="1"/>
    </location>
</feature>